<comment type="caution">
    <text evidence="2">The sequence shown here is derived from an EMBL/GenBank/DDBJ whole genome shotgun (WGS) entry which is preliminary data.</text>
</comment>
<name>A0ABD1CNN3_CULPP</name>
<feature type="region of interest" description="Disordered" evidence="1">
    <location>
        <begin position="264"/>
        <end position="299"/>
    </location>
</feature>
<evidence type="ECO:0008006" key="4">
    <source>
        <dbReference type="Google" id="ProtNLM"/>
    </source>
</evidence>
<accession>A0ABD1CNN3</accession>
<dbReference type="PANTHER" id="PTHR47331:SF5">
    <property type="entry name" value="RIBONUCLEASE H"/>
    <property type="match status" value="1"/>
</dbReference>
<sequence length="385" mass="42589">MASSCGFPIRPAADRHLEKLLVAVQTKRQVNLSREVTTADLADLRRTAELFRKVVPLLRVELGKLRAAMLGGGAAAILRVQTNPFLETVTHAPKRKKKVVTFAADQQTNPFLADSRLEVETNPFVSPAANIAAVADPKHLEASVQAVSMQAGSPERKKKVVTFAVDQQTNPFLAGSRLEVETNPFPRPAVHPIGAEVTLPDRKLPESGATLPDRQTSVVKTVPAADNIAAVTDPKHSGASVEAVSVQAGSPEMKKKVITFAVNQQRPMCPENKPQKSRQRPRRRRPSSFRPPVSQPKLDTASAKQFIEKQVAVPLPPCYFCGGKHTLCRCSDFFFLRLAEREDFVQQMKLCVNCFSQRHNASSCRDKPRCLRCPQWHHTLLHRNV</sequence>
<gene>
    <name evidence="2" type="ORF">pipiens_004078</name>
</gene>
<evidence type="ECO:0000313" key="3">
    <source>
        <dbReference type="Proteomes" id="UP001562425"/>
    </source>
</evidence>
<proteinExistence type="predicted"/>
<dbReference type="PANTHER" id="PTHR47331">
    <property type="entry name" value="PHD-TYPE DOMAIN-CONTAINING PROTEIN"/>
    <property type="match status" value="1"/>
</dbReference>
<organism evidence="2 3">
    <name type="scientific">Culex pipiens pipiens</name>
    <name type="common">Northern house mosquito</name>
    <dbReference type="NCBI Taxonomy" id="38569"/>
    <lineage>
        <taxon>Eukaryota</taxon>
        <taxon>Metazoa</taxon>
        <taxon>Ecdysozoa</taxon>
        <taxon>Arthropoda</taxon>
        <taxon>Hexapoda</taxon>
        <taxon>Insecta</taxon>
        <taxon>Pterygota</taxon>
        <taxon>Neoptera</taxon>
        <taxon>Endopterygota</taxon>
        <taxon>Diptera</taxon>
        <taxon>Nematocera</taxon>
        <taxon>Culicoidea</taxon>
        <taxon>Culicidae</taxon>
        <taxon>Culicinae</taxon>
        <taxon>Culicini</taxon>
        <taxon>Culex</taxon>
        <taxon>Culex</taxon>
    </lineage>
</organism>
<dbReference type="Proteomes" id="UP001562425">
    <property type="component" value="Unassembled WGS sequence"/>
</dbReference>
<dbReference type="AlphaFoldDB" id="A0ABD1CNN3"/>
<evidence type="ECO:0000313" key="2">
    <source>
        <dbReference type="EMBL" id="KAL1377999.1"/>
    </source>
</evidence>
<feature type="compositionally biased region" description="Basic residues" evidence="1">
    <location>
        <begin position="275"/>
        <end position="287"/>
    </location>
</feature>
<evidence type="ECO:0000256" key="1">
    <source>
        <dbReference type="SAM" id="MobiDB-lite"/>
    </source>
</evidence>
<dbReference type="EMBL" id="JBEHCU010010593">
    <property type="protein sequence ID" value="KAL1377999.1"/>
    <property type="molecule type" value="Genomic_DNA"/>
</dbReference>
<protein>
    <recommendedName>
        <fullName evidence="4">Gag-like protein</fullName>
    </recommendedName>
</protein>
<keyword evidence="3" id="KW-1185">Reference proteome</keyword>
<reference evidence="2 3" key="1">
    <citation type="submission" date="2024-05" db="EMBL/GenBank/DDBJ databases">
        <title>Culex pipiens pipiens assembly and annotation.</title>
        <authorList>
            <person name="Alout H."/>
            <person name="Durand T."/>
        </authorList>
    </citation>
    <scope>NUCLEOTIDE SEQUENCE [LARGE SCALE GENOMIC DNA]</scope>
    <source>
        <strain evidence="2">HA-2024</strain>
        <tissue evidence="2">Whole body</tissue>
    </source>
</reference>